<keyword evidence="4 7" id="KW-0808">Transferase</keyword>
<dbReference type="RefSeq" id="WP_150022182.1">
    <property type="nucleotide sequence ID" value="NZ_VWOJ01000001.1"/>
</dbReference>
<evidence type="ECO:0000259" key="9">
    <source>
        <dbReference type="SMART" id="SM00650"/>
    </source>
</evidence>
<dbReference type="EMBL" id="VWOJ01000001">
    <property type="protein sequence ID" value="KAA5805151.1"/>
    <property type="molecule type" value="Genomic_DNA"/>
</dbReference>
<keyword evidence="6 7" id="KW-0694">RNA-binding</keyword>
<dbReference type="PROSITE" id="PS51689">
    <property type="entry name" value="SAM_RNA_A_N6_MT"/>
    <property type="match status" value="1"/>
</dbReference>
<evidence type="ECO:0000256" key="8">
    <source>
        <dbReference type="PROSITE-ProRule" id="PRU01026"/>
    </source>
</evidence>
<dbReference type="InterPro" id="IPR020596">
    <property type="entry name" value="rRNA_Ade_Mease_Trfase_CS"/>
</dbReference>
<sequence length="285" mass="30634">MNLDALPPLRDVIARHGLGADKRFGQHYLLDLNLTAKIARLCGDMSGHAVLEVGPGPGGLTRALLGAGAERLIVIEKDARFLPAMGELALAAPGRLEVVQADALKVDEASLVRGPALLASNLPYNVGTALLIKWLEASPVWWSRLVLMFQKEVAERVVAAPGWDAYGRLAILTAAVSRARYAFTVPARAFTPPPKVDSAVVVIEPLSQAERFDDLEALRIVTESAFGQRRKTLRRSLAQAAIRTPVSSETLLEAAGIDPSVRAETVGPEGFLRLARAWRAAKDGQ</sequence>
<dbReference type="EC" id="2.1.1.182" evidence="7"/>
<dbReference type="PANTHER" id="PTHR11727:SF7">
    <property type="entry name" value="DIMETHYLADENOSINE TRANSFERASE-RELATED"/>
    <property type="match status" value="1"/>
</dbReference>
<evidence type="ECO:0000256" key="5">
    <source>
        <dbReference type="ARBA" id="ARBA00022691"/>
    </source>
</evidence>
<evidence type="ECO:0000256" key="2">
    <source>
        <dbReference type="ARBA" id="ARBA00022552"/>
    </source>
</evidence>
<dbReference type="HAMAP" id="MF_00607">
    <property type="entry name" value="16SrRNA_methyltr_A"/>
    <property type="match status" value="1"/>
</dbReference>
<comment type="caution">
    <text evidence="10">The sequence shown here is derived from an EMBL/GenBank/DDBJ whole genome shotgun (WGS) entry which is preliminary data.</text>
</comment>
<comment type="subcellular location">
    <subcellularLocation>
        <location evidence="7">Cytoplasm</location>
    </subcellularLocation>
</comment>
<evidence type="ECO:0000256" key="6">
    <source>
        <dbReference type="ARBA" id="ARBA00022884"/>
    </source>
</evidence>
<keyword evidence="1 7" id="KW-0963">Cytoplasm</keyword>
<feature type="domain" description="Ribosomal RNA adenine methylase transferase N-terminal" evidence="9">
    <location>
        <begin position="34"/>
        <end position="207"/>
    </location>
</feature>
<keyword evidence="3 7" id="KW-0489">Methyltransferase</keyword>
<comment type="catalytic activity">
    <reaction evidence="7">
        <text>adenosine(1518)/adenosine(1519) in 16S rRNA + 4 S-adenosyl-L-methionine = N(6)-dimethyladenosine(1518)/N(6)-dimethyladenosine(1519) in 16S rRNA + 4 S-adenosyl-L-homocysteine + 4 H(+)</text>
        <dbReference type="Rhea" id="RHEA:19609"/>
        <dbReference type="Rhea" id="RHEA-COMP:10232"/>
        <dbReference type="Rhea" id="RHEA-COMP:10233"/>
        <dbReference type="ChEBI" id="CHEBI:15378"/>
        <dbReference type="ChEBI" id="CHEBI:57856"/>
        <dbReference type="ChEBI" id="CHEBI:59789"/>
        <dbReference type="ChEBI" id="CHEBI:74411"/>
        <dbReference type="ChEBI" id="CHEBI:74493"/>
        <dbReference type="EC" id="2.1.1.182"/>
    </reaction>
</comment>
<dbReference type="InterPro" id="IPR001737">
    <property type="entry name" value="KsgA/Erm"/>
</dbReference>
<keyword evidence="2 7" id="KW-0698">rRNA processing</keyword>
<dbReference type="InterPro" id="IPR011530">
    <property type="entry name" value="rRNA_adenine_dimethylase"/>
</dbReference>
<name>A0A5M6ZS74_9PROT</name>
<dbReference type="GO" id="GO:0005829">
    <property type="term" value="C:cytosol"/>
    <property type="evidence" value="ECO:0007669"/>
    <property type="project" value="TreeGrafter"/>
</dbReference>
<dbReference type="PROSITE" id="PS01131">
    <property type="entry name" value="RRNA_A_DIMETH"/>
    <property type="match status" value="1"/>
</dbReference>
<organism evidence="10 11">
    <name type="scientific">Alkalicaulis satelles</name>
    <dbReference type="NCBI Taxonomy" id="2609175"/>
    <lineage>
        <taxon>Bacteria</taxon>
        <taxon>Pseudomonadati</taxon>
        <taxon>Pseudomonadota</taxon>
        <taxon>Alphaproteobacteria</taxon>
        <taxon>Maricaulales</taxon>
        <taxon>Maricaulaceae</taxon>
        <taxon>Alkalicaulis</taxon>
    </lineage>
</organism>
<feature type="binding site" evidence="7 8">
    <location>
        <position position="54"/>
    </location>
    <ligand>
        <name>S-adenosyl-L-methionine</name>
        <dbReference type="ChEBI" id="CHEBI:59789"/>
    </ligand>
</feature>
<evidence type="ECO:0000256" key="3">
    <source>
        <dbReference type="ARBA" id="ARBA00022603"/>
    </source>
</evidence>
<dbReference type="CDD" id="cd02440">
    <property type="entry name" value="AdoMet_MTases"/>
    <property type="match status" value="1"/>
</dbReference>
<dbReference type="SMART" id="SM00650">
    <property type="entry name" value="rADc"/>
    <property type="match status" value="1"/>
</dbReference>
<dbReference type="InterPro" id="IPR023165">
    <property type="entry name" value="rRNA_Ade_diMease-like_C"/>
</dbReference>
<dbReference type="Gene3D" id="3.40.50.150">
    <property type="entry name" value="Vaccinia Virus protein VP39"/>
    <property type="match status" value="1"/>
</dbReference>
<keyword evidence="5 7" id="KW-0949">S-adenosyl-L-methionine</keyword>
<feature type="binding site" evidence="7 8">
    <location>
        <position position="102"/>
    </location>
    <ligand>
        <name>S-adenosyl-L-methionine</name>
        <dbReference type="ChEBI" id="CHEBI:59789"/>
    </ligand>
</feature>
<dbReference type="NCBIfam" id="TIGR00755">
    <property type="entry name" value="ksgA"/>
    <property type="match status" value="1"/>
</dbReference>
<dbReference type="Gene3D" id="1.10.8.100">
    <property type="entry name" value="Ribosomal RNA adenine dimethylase-like, domain 2"/>
    <property type="match status" value="1"/>
</dbReference>
<dbReference type="InterPro" id="IPR020598">
    <property type="entry name" value="rRNA_Ade_methylase_Trfase_N"/>
</dbReference>
<feature type="binding site" evidence="7 8">
    <location>
        <position position="76"/>
    </location>
    <ligand>
        <name>S-adenosyl-L-methionine</name>
        <dbReference type="ChEBI" id="CHEBI:59789"/>
    </ligand>
</feature>
<evidence type="ECO:0000313" key="10">
    <source>
        <dbReference type="EMBL" id="KAA5805151.1"/>
    </source>
</evidence>
<feature type="binding site" evidence="7 8">
    <location>
        <position position="121"/>
    </location>
    <ligand>
        <name>S-adenosyl-L-methionine</name>
        <dbReference type="ChEBI" id="CHEBI:59789"/>
    </ligand>
</feature>
<protein>
    <recommendedName>
        <fullName evidence="7">Ribosomal RNA small subunit methyltransferase A</fullName>
        <ecNumber evidence="7">2.1.1.182</ecNumber>
    </recommendedName>
    <alternativeName>
        <fullName evidence="7">16S rRNA (adenine(1518)-N(6)/adenine(1519)-N(6))-dimethyltransferase</fullName>
    </alternativeName>
    <alternativeName>
        <fullName evidence="7">16S rRNA dimethyladenosine transferase</fullName>
    </alternativeName>
    <alternativeName>
        <fullName evidence="7">16S rRNA dimethylase</fullName>
    </alternativeName>
    <alternativeName>
        <fullName evidence="7">S-adenosylmethionine-6-N', N'-adenosyl(rRNA) dimethyltransferase</fullName>
    </alternativeName>
</protein>
<dbReference type="InterPro" id="IPR029063">
    <property type="entry name" value="SAM-dependent_MTases_sf"/>
</dbReference>
<evidence type="ECO:0000256" key="1">
    <source>
        <dbReference type="ARBA" id="ARBA00022490"/>
    </source>
</evidence>
<gene>
    <name evidence="7 10" type="primary">rsmA</name>
    <name evidence="7" type="synonym">ksgA</name>
    <name evidence="10" type="ORF">F1654_03970</name>
</gene>
<keyword evidence="11" id="KW-1185">Reference proteome</keyword>
<dbReference type="GO" id="GO:0003723">
    <property type="term" value="F:RNA binding"/>
    <property type="evidence" value="ECO:0007669"/>
    <property type="project" value="UniProtKB-UniRule"/>
</dbReference>
<dbReference type="PANTHER" id="PTHR11727">
    <property type="entry name" value="DIMETHYLADENOSINE TRANSFERASE"/>
    <property type="match status" value="1"/>
</dbReference>
<dbReference type="SUPFAM" id="SSF53335">
    <property type="entry name" value="S-adenosyl-L-methionine-dependent methyltransferases"/>
    <property type="match status" value="1"/>
</dbReference>
<proteinExistence type="inferred from homology"/>
<dbReference type="AlphaFoldDB" id="A0A5M6ZS74"/>
<comment type="similarity">
    <text evidence="7">Belongs to the class I-like SAM-binding methyltransferase superfamily. rRNA adenine N(6)-methyltransferase family. RsmA subfamily.</text>
</comment>
<accession>A0A5M6ZS74</accession>
<dbReference type="Proteomes" id="UP000325122">
    <property type="component" value="Unassembled WGS sequence"/>
</dbReference>
<feature type="binding site" evidence="7 8">
    <location>
        <position position="29"/>
    </location>
    <ligand>
        <name>S-adenosyl-L-methionine</name>
        <dbReference type="ChEBI" id="CHEBI:59789"/>
    </ligand>
</feature>
<evidence type="ECO:0000256" key="4">
    <source>
        <dbReference type="ARBA" id="ARBA00022679"/>
    </source>
</evidence>
<evidence type="ECO:0000313" key="11">
    <source>
        <dbReference type="Proteomes" id="UP000325122"/>
    </source>
</evidence>
<evidence type="ECO:0000256" key="7">
    <source>
        <dbReference type="HAMAP-Rule" id="MF_00607"/>
    </source>
</evidence>
<dbReference type="Pfam" id="PF00398">
    <property type="entry name" value="RrnaAD"/>
    <property type="match status" value="1"/>
</dbReference>
<feature type="binding site" evidence="7 8">
    <location>
        <position position="27"/>
    </location>
    <ligand>
        <name>S-adenosyl-L-methionine</name>
        <dbReference type="ChEBI" id="CHEBI:59789"/>
    </ligand>
</feature>
<dbReference type="GO" id="GO:0052908">
    <property type="term" value="F:16S rRNA (adenine(1518)-N(6)/adenine(1519)-N(6))-dimethyltransferase activity"/>
    <property type="evidence" value="ECO:0007669"/>
    <property type="project" value="UniProtKB-EC"/>
</dbReference>
<reference evidence="10 11" key="1">
    <citation type="submission" date="2019-09" db="EMBL/GenBank/DDBJ databases">
        <authorList>
            <person name="Kevbrin V."/>
            <person name="Grouzdev D.S."/>
        </authorList>
    </citation>
    <scope>NUCLEOTIDE SEQUENCE [LARGE SCALE GENOMIC DNA]</scope>
    <source>
        <strain evidence="10 11">G-192</strain>
    </source>
</reference>
<comment type="function">
    <text evidence="7">Specifically dimethylates two adjacent adenosines (A1518 and A1519) in the loop of a conserved hairpin near the 3'-end of 16S rRNA in the 30S particle. May play a critical role in biogenesis of 30S subunits.</text>
</comment>